<keyword evidence="2" id="KW-1185">Reference proteome</keyword>
<protein>
    <recommendedName>
        <fullName evidence="3">Nuclease HARBI1</fullName>
    </recommendedName>
</protein>
<proteinExistence type="predicted"/>
<organism evidence="1 2">
    <name type="scientific">Phrynosoma platyrhinos</name>
    <name type="common">Desert horned lizard</name>
    <dbReference type="NCBI Taxonomy" id="52577"/>
    <lineage>
        <taxon>Eukaryota</taxon>
        <taxon>Metazoa</taxon>
        <taxon>Chordata</taxon>
        <taxon>Craniata</taxon>
        <taxon>Vertebrata</taxon>
        <taxon>Euteleostomi</taxon>
        <taxon>Lepidosauria</taxon>
        <taxon>Squamata</taxon>
        <taxon>Bifurcata</taxon>
        <taxon>Unidentata</taxon>
        <taxon>Episquamata</taxon>
        <taxon>Toxicofera</taxon>
        <taxon>Iguania</taxon>
        <taxon>Phrynosomatidae</taxon>
        <taxon>Phrynosomatinae</taxon>
        <taxon>Phrynosoma</taxon>
    </lineage>
</organism>
<reference evidence="1 2" key="1">
    <citation type="journal article" date="2022" name="Gigascience">
        <title>A chromosome-level genome assembly and annotation of the desert horned lizard, Phrynosoma platyrhinos, provides insight into chromosomal rearrangements among reptiles.</title>
        <authorList>
            <person name="Koochekian N."/>
            <person name="Ascanio A."/>
            <person name="Farleigh K."/>
            <person name="Card D.C."/>
            <person name="Schield D.R."/>
            <person name="Castoe T.A."/>
            <person name="Jezkova T."/>
        </authorList>
    </citation>
    <scope>NUCLEOTIDE SEQUENCE [LARGE SCALE GENOMIC DNA]</scope>
    <source>
        <strain evidence="1">NK-2021</strain>
    </source>
</reference>
<evidence type="ECO:0008006" key="3">
    <source>
        <dbReference type="Google" id="ProtNLM"/>
    </source>
</evidence>
<dbReference type="EMBL" id="JAIPUX010000439">
    <property type="protein sequence ID" value="KAH0628586.1"/>
    <property type="molecule type" value="Genomic_DNA"/>
</dbReference>
<accession>A0ABQ7TG97</accession>
<evidence type="ECO:0000313" key="2">
    <source>
        <dbReference type="Proteomes" id="UP000826234"/>
    </source>
</evidence>
<comment type="caution">
    <text evidence="1">The sequence shown here is derived from an EMBL/GenBank/DDBJ whole genome shotgun (WGS) entry which is preliminary data.</text>
</comment>
<evidence type="ECO:0000313" key="1">
    <source>
        <dbReference type="EMBL" id="KAH0628586.1"/>
    </source>
</evidence>
<sequence length="112" mass="12213">MPVKKQVAIAVYFLVHKGSYVTIATIFGAGKSTACKAIIQVVIAMELVLLKKTVFLGDYRKVMDGFEAMGFSQVIGAVDSCHCNIISPVHQGGQFINRKQRYSMQGTCDHTG</sequence>
<name>A0ABQ7TG97_PHRPL</name>
<dbReference type="Proteomes" id="UP000826234">
    <property type="component" value="Unassembled WGS sequence"/>
</dbReference>
<gene>
    <name evidence="1" type="ORF">JD844_009929</name>
</gene>